<proteinExistence type="predicted"/>
<dbReference type="AlphaFoldDB" id="A0A832VXT9"/>
<evidence type="ECO:0000313" key="2">
    <source>
        <dbReference type="Proteomes" id="UP000600363"/>
    </source>
</evidence>
<name>A0A832VXT9_9EURY</name>
<accession>A0A832VXT9</accession>
<dbReference type="EMBL" id="DUIH01000019">
    <property type="protein sequence ID" value="HIH70068.1"/>
    <property type="molecule type" value="Genomic_DNA"/>
</dbReference>
<reference evidence="1" key="1">
    <citation type="journal article" date="2020" name="bioRxiv">
        <title>A rank-normalized archaeal taxonomy based on genome phylogeny resolves widespread incomplete and uneven classifications.</title>
        <authorList>
            <person name="Rinke C."/>
            <person name="Chuvochina M."/>
            <person name="Mussig A.J."/>
            <person name="Chaumeil P.-A."/>
            <person name="Waite D.W."/>
            <person name="Whitman W.B."/>
            <person name="Parks D.H."/>
            <person name="Hugenholtz P."/>
        </authorList>
    </citation>
    <scope>NUCLEOTIDE SEQUENCE</scope>
    <source>
        <strain evidence="1">UBA12518</strain>
    </source>
</reference>
<gene>
    <name evidence="1" type="ORF">HA299_05605</name>
</gene>
<organism evidence="1 2">
    <name type="scientific">Methermicoccus shengliensis</name>
    <dbReference type="NCBI Taxonomy" id="660064"/>
    <lineage>
        <taxon>Archaea</taxon>
        <taxon>Methanobacteriati</taxon>
        <taxon>Methanobacteriota</taxon>
        <taxon>Stenosarchaea group</taxon>
        <taxon>Methanomicrobia</taxon>
        <taxon>Methanosarcinales</taxon>
        <taxon>Methermicoccaceae</taxon>
        <taxon>Methermicoccus</taxon>
    </lineage>
</organism>
<sequence length="92" mass="10883">MEYNRRLERTLGWDRGELVGRRITAFIQRTGTYLTQERKTCTHAQRLAHIEMETGSGIAPMPTTLTHMLEPYTNYFDVKQIFYTLGHHCKMY</sequence>
<protein>
    <submittedName>
        <fullName evidence="1">Uncharacterized protein</fullName>
    </submittedName>
</protein>
<dbReference type="Proteomes" id="UP000600363">
    <property type="component" value="Unassembled WGS sequence"/>
</dbReference>
<dbReference type="RefSeq" id="WP_157203132.1">
    <property type="nucleotide sequence ID" value="NZ_DUIH01000019.1"/>
</dbReference>
<evidence type="ECO:0000313" key="1">
    <source>
        <dbReference type="EMBL" id="HIH70068.1"/>
    </source>
</evidence>
<comment type="caution">
    <text evidence="1">The sequence shown here is derived from an EMBL/GenBank/DDBJ whole genome shotgun (WGS) entry which is preliminary data.</text>
</comment>